<dbReference type="CDD" id="cd09272">
    <property type="entry name" value="RNase_HI_RT_Ty1"/>
    <property type="match status" value="1"/>
</dbReference>
<gene>
    <name evidence="1" type="ORF">O181_092432</name>
</gene>
<organism evidence="1 2">
    <name type="scientific">Austropuccinia psidii MF-1</name>
    <dbReference type="NCBI Taxonomy" id="1389203"/>
    <lineage>
        <taxon>Eukaryota</taxon>
        <taxon>Fungi</taxon>
        <taxon>Dikarya</taxon>
        <taxon>Basidiomycota</taxon>
        <taxon>Pucciniomycotina</taxon>
        <taxon>Pucciniomycetes</taxon>
        <taxon>Pucciniales</taxon>
        <taxon>Sphaerophragmiaceae</taxon>
        <taxon>Austropuccinia</taxon>
    </lineage>
</organism>
<protein>
    <recommendedName>
        <fullName evidence="3">Copia protein</fullName>
    </recommendedName>
</protein>
<dbReference type="OrthoDB" id="3344688at2759"/>
<evidence type="ECO:0000313" key="1">
    <source>
        <dbReference type="EMBL" id="MBW0552717.1"/>
    </source>
</evidence>
<comment type="caution">
    <text evidence="1">The sequence shown here is derived from an EMBL/GenBank/DDBJ whole genome shotgun (WGS) entry which is preliminary data.</text>
</comment>
<reference evidence="1" key="1">
    <citation type="submission" date="2021-03" db="EMBL/GenBank/DDBJ databases">
        <title>Draft genome sequence of rust myrtle Austropuccinia psidii MF-1, a brazilian biotype.</title>
        <authorList>
            <person name="Quecine M.C."/>
            <person name="Pachon D.M.R."/>
            <person name="Bonatelli M.L."/>
            <person name="Correr F.H."/>
            <person name="Franceschini L.M."/>
            <person name="Leite T.F."/>
            <person name="Margarido G.R.A."/>
            <person name="Almeida C.A."/>
            <person name="Ferrarezi J.A."/>
            <person name="Labate C.A."/>
        </authorList>
    </citation>
    <scope>NUCLEOTIDE SEQUENCE</scope>
    <source>
        <strain evidence="1">MF-1</strain>
    </source>
</reference>
<dbReference type="EMBL" id="AVOT02058964">
    <property type="protein sequence ID" value="MBW0552717.1"/>
    <property type="molecule type" value="Genomic_DNA"/>
</dbReference>
<evidence type="ECO:0008006" key="3">
    <source>
        <dbReference type="Google" id="ProtNLM"/>
    </source>
</evidence>
<dbReference type="AlphaFoldDB" id="A0A9Q3IZ46"/>
<name>A0A9Q3IZ46_9BASI</name>
<evidence type="ECO:0000313" key="2">
    <source>
        <dbReference type="Proteomes" id="UP000765509"/>
    </source>
</evidence>
<dbReference type="Proteomes" id="UP000765509">
    <property type="component" value="Unassembled WGS sequence"/>
</dbReference>
<accession>A0A9Q3IZ46</accession>
<feature type="non-terminal residue" evidence="1">
    <location>
        <position position="114"/>
    </location>
</feature>
<keyword evidence="2" id="KW-1185">Reference proteome</keyword>
<sequence length="114" mass="12949">MTKAKYKSLSDAAKETSWLPNLINEIQLTSLPLEPILLNDNKGEVDLALCDANHSGFKTKHMDIKFHYIRELLKNGMMLLRHVSPASINANFFTKSVGKTILLRSLQVHNLFKK</sequence>
<proteinExistence type="predicted"/>